<accession>A0AAD9M6A5</accession>
<evidence type="ECO:0000256" key="1">
    <source>
        <dbReference type="SAM" id="MobiDB-lite"/>
    </source>
</evidence>
<comment type="caution">
    <text evidence="2">The sequence shown here is derived from an EMBL/GenBank/DDBJ whole genome shotgun (WGS) entry which is preliminary data.</text>
</comment>
<proteinExistence type="predicted"/>
<name>A0AAD9M6A5_9PEZI</name>
<feature type="region of interest" description="Disordered" evidence="1">
    <location>
        <begin position="40"/>
        <end position="60"/>
    </location>
</feature>
<organism evidence="2 3">
    <name type="scientific">Colletotrichum zoysiae</name>
    <dbReference type="NCBI Taxonomy" id="1216348"/>
    <lineage>
        <taxon>Eukaryota</taxon>
        <taxon>Fungi</taxon>
        <taxon>Dikarya</taxon>
        <taxon>Ascomycota</taxon>
        <taxon>Pezizomycotina</taxon>
        <taxon>Sordariomycetes</taxon>
        <taxon>Hypocreomycetidae</taxon>
        <taxon>Glomerellales</taxon>
        <taxon>Glomerellaceae</taxon>
        <taxon>Colletotrichum</taxon>
        <taxon>Colletotrichum graminicola species complex</taxon>
    </lineage>
</organism>
<protein>
    <submittedName>
        <fullName evidence="2">Uncharacterized protein</fullName>
    </submittedName>
</protein>
<evidence type="ECO:0000313" key="3">
    <source>
        <dbReference type="Proteomes" id="UP001232148"/>
    </source>
</evidence>
<dbReference type="AlphaFoldDB" id="A0AAD9M6A5"/>
<evidence type="ECO:0000313" key="2">
    <source>
        <dbReference type="EMBL" id="KAK2030118.1"/>
    </source>
</evidence>
<feature type="compositionally biased region" description="Polar residues" evidence="1">
    <location>
        <begin position="113"/>
        <end position="127"/>
    </location>
</feature>
<sequence length="200" mass="22586">MVRVWCATHRPRRTSMIPKATSLECAYTATMSSCRRLRRRSMTQAAQEESGHRNKHPPAHLESRKIHPMSSYFTHVNVPQSYKSRLRSQEPNQGRAPGPSMIHPPSRLDHRSQNPGNRTCGEQPTEPSNCLVSLQSRTVVCWCRLTSPSPQTTRYRLRTAAAGAPWCSHTVESMFHPPSLAFQAAIPMLDSLFLLNKTGR</sequence>
<gene>
    <name evidence="2" type="ORF">LX32DRAFT_336296</name>
</gene>
<keyword evidence="3" id="KW-1185">Reference proteome</keyword>
<dbReference type="Proteomes" id="UP001232148">
    <property type="component" value="Unassembled WGS sequence"/>
</dbReference>
<reference evidence="2" key="1">
    <citation type="submission" date="2021-06" db="EMBL/GenBank/DDBJ databases">
        <title>Comparative genomics, transcriptomics and evolutionary studies reveal genomic signatures of adaptation to plant cell wall in hemibiotrophic fungi.</title>
        <authorList>
            <consortium name="DOE Joint Genome Institute"/>
            <person name="Baroncelli R."/>
            <person name="Diaz J.F."/>
            <person name="Benocci T."/>
            <person name="Peng M."/>
            <person name="Battaglia E."/>
            <person name="Haridas S."/>
            <person name="Andreopoulos W."/>
            <person name="Labutti K."/>
            <person name="Pangilinan J."/>
            <person name="Floch G.L."/>
            <person name="Makela M.R."/>
            <person name="Henrissat B."/>
            <person name="Grigoriev I.V."/>
            <person name="Crouch J.A."/>
            <person name="De Vries R.P."/>
            <person name="Sukno S.A."/>
            <person name="Thon M.R."/>
        </authorList>
    </citation>
    <scope>NUCLEOTIDE SEQUENCE</scope>
    <source>
        <strain evidence="2">MAFF235873</strain>
    </source>
</reference>
<feature type="region of interest" description="Disordered" evidence="1">
    <location>
        <begin position="84"/>
        <end position="127"/>
    </location>
</feature>
<dbReference type="EMBL" id="MU842855">
    <property type="protein sequence ID" value="KAK2030118.1"/>
    <property type="molecule type" value="Genomic_DNA"/>
</dbReference>